<evidence type="ECO:0000313" key="1">
    <source>
        <dbReference type="EMBL" id="MBX49166.1"/>
    </source>
</evidence>
<proteinExistence type="predicted"/>
<protein>
    <submittedName>
        <fullName evidence="1">Uncharacterized protein</fullName>
    </submittedName>
</protein>
<reference evidence="1" key="1">
    <citation type="submission" date="2018-02" db="EMBL/GenBank/DDBJ databases">
        <title>Rhizophora mucronata_Transcriptome.</title>
        <authorList>
            <person name="Meera S.P."/>
            <person name="Sreeshan A."/>
            <person name="Augustine A."/>
        </authorList>
    </citation>
    <scope>NUCLEOTIDE SEQUENCE</scope>
    <source>
        <tissue evidence="1">Leaf</tissue>
    </source>
</reference>
<organism evidence="1">
    <name type="scientific">Rhizophora mucronata</name>
    <name type="common">Asiatic mangrove</name>
    <dbReference type="NCBI Taxonomy" id="61149"/>
    <lineage>
        <taxon>Eukaryota</taxon>
        <taxon>Viridiplantae</taxon>
        <taxon>Streptophyta</taxon>
        <taxon>Embryophyta</taxon>
        <taxon>Tracheophyta</taxon>
        <taxon>Spermatophyta</taxon>
        <taxon>Magnoliopsida</taxon>
        <taxon>eudicotyledons</taxon>
        <taxon>Gunneridae</taxon>
        <taxon>Pentapetalae</taxon>
        <taxon>rosids</taxon>
        <taxon>fabids</taxon>
        <taxon>Malpighiales</taxon>
        <taxon>Rhizophoraceae</taxon>
        <taxon>Rhizophora</taxon>
    </lineage>
</organism>
<accession>A0A2P2P300</accession>
<dbReference type="EMBL" id="GGEC01068682">
    <property type="protein sequence ID" value="MBX49166.1"/>
    <property type="molecule type" value="Transcribed_RNA"/>
</dbReference>
<sequence length="22" mass="2736">MILQIIPKIRYYHSLQFQSQQT</sequence>
<dbReference type="AlphaFoldDB" id="A0A2P2P300"/>
<name>A0A2P2P300_RHIMU</name>